<proteinExistence type="inferred from homology"/>
<evidence type="ECO:0000313" key="4">
    <source>
        <dbReference type="EMBL" id="OGI86512.1"/>
    </source>
</evidence>
<dbReference type="STRING" id="1801774.A3A05_00080"/>
<keyword evidence="2" id="KW-1133">Transmembrane helix</keyword>
<dbReference type="Gene3D" id="3.30.200.20">
    <property type="entry name" value="Phosphorylase Kinase, domain 1"/>
    <property type="match status" value="1"/>
</dbReference>
<dbReference type="Gene3D" id="3.90.1200.10">
    <property type="match status" value="1"/>
</dbReference>
<sequence>MNKYLVRKKYFSKKNYERISQLFCLGKMQAIRKLPMGFEANKVTIVAASGKYVVSAYPISKKKSLITKSRESLRYEINLIKKLKALPIPDYVASRNKNFIEIFSKHYVTVYRFLRGEHPQSINSLKAKNLGEFLGRFHAQSSKLKINSTKRRKFYLLTPKVKKEMDPFVRQQKNSEVKSFYTEVRKGIDKFSLPRKLPQGHIHVDIKPDNELFIGDRLTGILDFGISYPGPFILDIARAIIINCNKKGRLNQNLYNSFLRGYSKYRKLTQAERKWLKHSLIFITYAMIYVDMYHVPFGRVHPDFPMHWIKKYLPGVRELQKKL</sequence>
<dbReference type="PANTHER" id="PTHR21064:SF6">
    <property type="entry name" value="AMINOGLYCOSIDE PHOSPHOTRANSFERASE DOMAIN-CONTAINING PROTEIN"/>
    <property type="match status" value="1"/>
</dbReference>
<protein>
    <recommendedName>
        <fullName evidence="3">Aminoglycoside phosphotransferase domain-containing protein</fullName>
    </recommendedName>
</protein>
<evidence type="ECO:0000259" key="3">
    <source>
        <dbReference type="Pfam" id="PF01636"/>
    </source>
</evidence>
<dbReference type="GO" id="GO:0019202">
    <property type="term" value="F:amino acid kinase activity"/>
    <property type="evidence" value="ECO:0007669"/>
    <property type="project" value="TreeGrafter"/>
</dbReference>
<dbReference type="InterPro" id="IPR050249">
    <property type="entry name" value="Pseudomonas-type_ThrB"/>
</dbReference>
<evidence type="ECO:0000256" key="2">
    <source>
        <dbReference type="SAM" id="Phobius"/>
    </source>
</evidence>
<dbReference type="SUPFAM" id="SSF56112">
    <property type="entry name" value="Protein kinase-like (PK-like)"/>
    <property type="match status" value="1"/>
</dbReference>
<dbReference type="Pfam" id="PF01636">
    <property type="entry name" value="APH"/>
    <property type="match status" value="1"/>
</dbReference>
<dbReference type="Proteomes" id="UP000176187">
    <property type="component" value="Unassembled WGS sequence"/>
</dbReference>
<comment type="caution">
    <text evidence="4">The sequence shown here is derived from an EMBL/GenBank/DDBJ whole genome shotgun (WGS) entry which is preliminary data.</text>
</comment>
<keyword evidence="2" id="KW-0472">Membrane</keyword>
<accession>A0A1F6WXB0</accession>
<keyword evidence="2" id="KW-0812">Transmembrane</keyword>
<name>A0A1F6WXB0_9BACT</name>
<reference evidence="4 5" key="1">
    <citation type="journal article" date="2016" name="Nat. Commun.">
        <title>Thousands of microbial genomes shed light on interconnected biogeochemical processes in an aquifer system.</title>
        <authorList>
            <person name="Anantharaman K."/>
            <person name="Brown C.T."/>
            <person name="Hug L.A."/>
            <person name="Sharon I."/>
            <person name="Castelle C.J."/>
            <person name="Probst A.J."/>
            <person name="Thomas B.C."/>
            <person name="Singh A."/>
            <person name="Wilkins M.J."/>
            <person name="Karaoz U."/>
            <person name="Brodie E.L."/>
            <person name="Williams K.H."/>
            <person name="Hubbard S.S."/>
            <person name="Banfield J.F."/>
        </authorList>
    </citation>
    <scope>NUCLEOTIDE SEQUENCE [LARGE SCALE GENOMIC DNA]</scope>
</reference>
<feature type="transmembrane region" description="Helical" evidence="2">
    <location>
        <begin position="275"/>
        <end position="295"/>
    </location>
</feature>
<feature type="domain" description="Aminoglycoside phosphotransferase" evidence="3">
    <location>
        <begin position="31"/>
        <end position="266"/>
    </location>
</feature>
<dbReference type="InterPro" id="IPR011009">
    <property type="entry name" value="Kinase-like_dom_sf"/>
</dbReference>
<comment type="similarity">
    <text evidence="1">Belongs to the pseudomonas-type ThrB family.</text>
</comment>
<dbReference type="InterPro" id="IPR002575">
    <property type="entry name" value="Aminoglycoside_PTrfase"/>
</dbReference>
<evidence type="ECO:0000313" key="5">
    <source>
        <dbReference type="Proteomes" id="UP000176187"/>
    </source>
</evidence>
<organism evidence="4 5">
    <name type="scientific">Candidatus Nomurabacteria bacterium RIFCSPLOWO2_01_FULL_41_12</name>
    <dbReference type="NCBI Taxonomy" id="1801774"/>
    <lineage>
        <taxon>Bacteria</taxon>
        <taxon>Candidatus Nomuraibacteriota</taxon>
    </lineage>
</organism>
<dbReference type="PANTHER" id="PTHR21064">
    <property type="entry name" value="AMINOGLYCOSIDE PHOSPHOTRANSFERASE DOMAIN-CONTAINING PROTEIN-RELATED"/>
    <property type="match status" value="1"/>
</dbReference>
<evidence type="ECO:0000256" key="1">
    <source>
        <dbReference type="ARBA" id="ARBA00038240"/>
    </source>
</evidence>
<gene>
    <name evidence="4" type="ORF">A3A05_00080</name>
</gene>
<dbReference type="EMBL" id="MFUY01000004">
    <property type="protein sequence ID" value="OGI86512.1"/>
    <property type="molecule type" value="Genomic_DNA"/>
</dbReference>
<dbReference type="AlphaFoldDB" id="A0A1F6WXB0"/>